<keyword evidence="2" id="KW-1185">Reference proteome</keyword>
<evidence type="ECO:0000313" key="3">
    <source>
        <dbReference type="WBParaSite" id="OFLC_0000579101-mRNA-1"/>
    </source>
</evidence>
<gene>
    <name evidence="1" type="ORF">OFLC_LOCUS5792</name>
</gene>
<organism evidence="3">
    <name type="scientific">Onchocerca flexuosa</name>
    <dbReference type="NCBI Taxonomy" id="387005"/>
    <lineage>
        <taxon>Eukaryota</taxon>
        <taxon>Metazoa</taxon>
        <taxon>Ecdysozoa</taxon>
        <taxon>Nematoda</taxon>
        <taxon>Chromadorea</taxon>
        <taxon>Rhabditida</taxon>
        <taxon>Spirurina</taxon>
        <taxon>Spiruromorpha</taxon>
        <taxon>Filarioidea</taxon>
        <taxon>Onchocercidae</taxon>
        <taxon>Onchocerca</taxon>
    </lineage>
</organism>
<reference evidence="3" key="1">
    <citation type="submission" date="2016-06" db="UniProtKB">
        <authorList>
            <consortium name="WormBaseParasite"/>
        </authorList>
    </citation>
    <scope>IDENTIFICATION</scope>
</reference>
<sequence length="72" mass="8029">MLGEENDKDRENLHHTCNMDVSIEFEEDLTQVDNGEMETLKTSNATWDNSLGSSEVLSIQDDIVQTGSNIAI</sequence>
<accession>A0A183HE80</accession>
<dbReference type="WBParaSite" id="OFLC_0000579101-mRNA-1">
    <property type="protein sequence ID" value="OFLC_0000579101-mRNA-1"/>
    <property type="gene ID" value="OFLC_0000579101"/>
</dbReference>
<protein>
    <submittedName>
        <fullName evidence="3">Ovule protein</fullName>
    </submittedName>
</protein>
<proteinExistence type="predicted"/>
<evidence type="ECO:0000313" key="2">
    <source>
        <dbReference type="Proteomes" id="UP000267606"/>
    </source>
</evidence>
<reference evidence="1 2" key="2">
    <citation type="submission" date="2018-11" db="EMBL/GenBank/DDBJ databases">
        <authorList>
            <consortium name="Pathogen Informatics"/>
        </authorList>
    </citation>
    <scope>NUCLEOTIDE SEQUENCE [LARGE SCALE GENOMIC DNA]</scope>
</reference>
<dbReference type="EMBL" id="UZAJ01005171">
    <property type="protein sequence ID" value="VDO44359.1"/>
    <property type="molecule type" value="Genomic_DNA"/>
</dbReference>
<dbReference type="Proteomes" id="UP000267606">
    <property type="component" value="Unassembled WGS sequence"/>
</dbReference>
<evidence type="ECO:0000313" key="1">
    <source>
        <dbReference type="EMBL" id="VDO44359.1"/>
    </source>
</evidence>
<name>A0A183HE80_9BILA</name>
<dbReference type="AlphaFoldDB" id="A0A183HE80"/>